<evidence type="ECO:0000313" key="2">
    <source>
        <dbReference type="Proteomes" id="UP000509335"/>
    </source>
</evidence>
<accession>A0A7H8XHT4</accession>
<evidence type="ECO:0000313" key="1">
    <source>
        <dbReference type="EMBL" id="QLD24230.1"/>
    </source>
</evidence>
<gene>
    <name evidence="1" type="ORF">HXZ27_08395</name>
</gene>
<sequence length="143" mass="15907">MTDEDQVVVGGLRVPGLLLKVIREDRWVAPSGQALLASIFGEAPQHPTFYKVNGMVRENQSWHSDMDPETREWYVGSKSLESPPGDIDPARSLLIGDMGPDQPFALDYRASDSDPSVIYLRSDNGWVEIAPNIRALLSMLRLV</sequence>
<dbReference type="Proteomes" id="UP000509335">
    <property type="component" value="Chromosome"/>
</dbReference>
<proteinExistence type="predicted"/>
<organism evidence="1 2">
    <name type="scientific">Micromonospora carbonacea</name>
    <dbReference type="NCBI Taxonomy" id="47853"/>
    <lineage>
        <taxon>Bacteria</taxon>
        <taxon>Bacillati</taxon>
        <taxon>Actinomycetota</taxon>
        <taxon>Actinomycetes</taxon>
        <taxon>Micromonosporales</taxon>
        <taxon>Micromonosporaceae</taxon>
        <taxon>Micromonospora</taxon>
    </lineage>
</organism>
<dbReference type="EMBL" id="CP058322">
    <property type="protein sequence ID" value="QLD24230.1"/>
    <property type="molecule type" value="Genomic_DNA"/>
</dbReference>
<reference evidence="1 2" key="1">
    <citation type="submission" date="2020-07" db="EMBL/GenBank/DDBJ databases">
        <title>A bifunctional nitrone conjugated secondary metabolite targeting the ribosome.</title>
        <authorList>
            <person name="Limbrick E.M."/>
            <person name="Graf M."/>
            <person name="Derewacz D.K."/>
            <person name="Nguyen F."/>
            <person name="Spraggins J.M."/>
            <person name="Wieland M."/>
            <person name="Ynigez-Gutierrez A.E."/>
            <person name="Reisman B.J."/>
            <person name="Zinshteyn B."/>
            <person name="McCulloch K."/>
            <person name="Iverson T.M."/>
            <person name="Green R."/>
            <person name="Wilson D.N."/>
            <person name="Bachmann B.O."/>
        </authorList>
    </citation>
    <scope>NUCLEOTIDE SEQUENCE [LARGE SCALE GENOMIC DNA]</scope>
    <source>
        <strain evidence="2">aurantiaca</strain>
    </source>
</reference>
<evidence type="ECO:0008006" key="3">
    <source>
        <dbReference type="Google" id="ProtNLM"/>
    </source>
</evidence>
<dbReference type="AlphaFoldDB" id="A0A7H8XHT4"/>
<protein>
    <recommendedName>
        <fullName evidence="3">SMI1/KNR4 family protein</fullName>
    </recommendedName>
</protein>
<name>A0A7H8XHT4_9ACTN</name>
<dbReference type="KEGG" id="mcab:HXZ27_08395"/>